<dbReference type="AlphaFoldDB" id="A0A7W6WGM9"/>
<reference evidence="3 4" key="1">
    <citation type="submission" date="2020-08" db="EMBL/GenBank/DDBJ databases">
        <title>Genomic Encyclopedia of Type Strains, Phase IV (KMG-V): Genome sequencing to study the core and pangenomes of soil and plant-associated prokaryotes.</title>
        <authorList>
            <person name="Whitman W."/>
        </authorList>
    </citation>
    <scope>NUCLEOTIDE SEQUENCE [LARGE SCALE GENOMIC DNA]</scope>
    <source>
        <strain evidence="3 4">SEMIA 402</strain>
    </source>
</reference>
<organism evidence="3 4">
    <name type="scientific">Rhizobium mongolense</name>
    <dbReference type="NCBI Taxonomy" id="57676"/>
    <lineage>
        <taxon>Bacteria</taxon>
        <taxon>Pseudomonadati</taxon>
        <taxon>Pseudomonadota</taxon>
        <taxon>Alphaproteobacteria</taxon>
        <taxon>Hyphomicrobiales</taxon>
        <taxon>Rhizobiaceae</taxon>
        <taxon>Rhizobium/Agrobacterium group</taxon>
        <taxon>Rhizobium</taxon>
    </lineage>
</organism>
<dbReference type="InterPro" id="IPR045004">
    <property type="entry name" value="ECH_dom"/>
</dbReference>
<dbReference type="EMBL" id="JACIGM010000011">
    <property type="protein sequence ID" value="MBB4276949.1"/>
    <property type="molecule type" value="Genomic_DNA"/>
</dbReference>
<dbReference type="InterPro" id="IPR029045">
    <property type="entry name" value="ClpP/crotonase-like_dom_sf"/>
</dbReference>
<dbReference type="Gene3D" id="3.90.226.10">
    <property type="entry name" value="2-enoyl-CoA Hydratase, Chain A, domain 1"/>
    <property type="match status" value="1"/>
</dbReference>
<protein>
    <submittedName>
        <fullName evidence="3">Enoyl-CoA hydratase/carnithine racemase</fullName>
    </submittedName>
</protein>
<evidence type="ECO:0000313" key="3">
    <source>
        <dbReference type="EMBL" id="MBB4276949.1"/>
    </source>
</evidence>
<proteinExistence type="predicted"/>
<evidence type="ECO:0000313" key="4">
    <source>
        <dbReference type="Proteomes" id="UP000533641"/>
    </source>
</evidence>
<name>A0A7W6WGM9_9HYPH</name>
<dbReference type="SUPFAM" id="SSF52096">
    <property type="entry name" value="ClpP/crotonase"/>
    <property type="match status" value="1"/>
</dbReference>
<accession>A0A7W6WGM9</accession>
<dbReference type="Pfam" id="PF16113">
    <property type="entry name" value="ECH_2"/>
    <property type="match status" value="1"/>
</dbReference>
<sequence>MQNNHEREVIIERRGTAGIIRLNRPKALNSLTLGMVRMIDAALDEFADDDGVASVVVTGEGDRASAPAAIFVHFTKAGARVPSLRSRSGARNSRSTTASQATLNPMSP</sequence>
<gene>
    <name evidence="3" type="ORF">GGE12_004747</name>
</gene>
<feature type="compositionally biased region" description="Polar residues" evidence="1">
    <location>
        <begin position="85"/>
        <end position="108"/>
    </location>
</feature>
<feature type="region of interest" description="Disordered" evidence="1">
    <location>
        <begin position="81"/>
        <end position="108"/>
    </location>
</feature>
<evidence type="ECO:0000256" key="1">
    <source>
        <dbReference type="SAM" id="MobiDB-lite"/>
    </source>
</evidence>
<feature type="domain" description="Enoyl-CoA hydratase/isomerase" evidence="2">
    <location>
        <begin position="18"/>
        <end position="64"/>
    </location>
</feature>
<dbReference type="Proteomes" id="UP000533641">
    <property type="component" value="Unassembled WGS sequence"/>
</dbReference>
<comment type="caution">
    <text evidence="3">The sequence shown here is derived from an EMBL/GenBank/DDBJ whole genome shotgun (WGS) entry which is preliminary data.</text>
</comment>
<evidence type="ECO:0000259" key="2">
    <source>
        <dbReference type="Pfam" id="PF16113"/>
    </source>
</evidence>